<dbReference type="KEGG" id="ssl:SS1G_14321"/>
<proteinExistence type="predicted"/>
<dbReference type="VEuPathDB" id="FungiDB:sscle_16g111070"/>
<evidence type="ECO:0000313" key="5">
    <source>
        <dbReference type="Proteomes" id="UP000177798"/>
    </source>
</evidence>
<dbReference type="SUPFAM" id="SSF49482">
    <property type="entry name" value="Aromatic compound dioxygenase"/>
    <property type="match status" value="1"/>
</dbReference>
<reference evidence="5" key="1">
    <citation type="journal article" date="2017" name="Genome Biol. Evol.">
        <title>The complete genome sequence of the phytopathogenic fungus Sclerotinia sclerotiorum reveals insights into the genome architecture of broad host range pathogens.</title>
        <authorList>
            <person name="Derbyshire M."/>
            <person name="Denton-Giles M."/>
            <person name="Hegedus D."/>
            <person name="Seifbarghy S."/>
            <person name="Rollins J."/>
            <person name="van Kan J."/>
            <person name="Seidl M.F."/>
            <person name="Faino L."/>
            <person name="Mbengue M."/>
            <person name="Navaud O."/>
            <person name="Raffaele S."/>
            <person name="Hammond-Kosack K."/>
            <person name="Heard S."/>
            <person name="Oliver R."/>
        </authorList>
    </citation>
    <scope>NUCLEOTIDE SEQUENCE [LARGE SCALE GENOMIC DNA]</scope>
    <source>
        <strain evidence="5">ATCC 18683 / 1980 / Ss-1</strain>
    </source>
</reference>
<dbReference type="GO" id="GO:0016702">
    <property type="term" value="F:oxidoreductase activity, acting on single donors with incorporation of molecular oxygen, incorporation of two atoms of oxygen"/>
    <property type="evidence" value="ECO:0007669"/>
    <property type="project" value="InterPro"/>
</dbReference>
<sequence length="385" mass="41432">MVQISKIALALSAACITSVIAHPGEHHDDHAIEREIFARDIMASAAKRSLDSCSGSLKHRQLAARSVARRAEAARSLRAKRDIKTLPKKFRRDLATLEVYEAINHNETGVLDYNFDTPESTIFAANTSCILTPANTDGPYYVLGESIRQNVTDGQPGVPLHLEVQYIDITTCEPVPNIYIDIWNANATGVYGGINVTGNVADGGWNSTFLRGIQATDSDGVATFDTIFPGHYRGRATHTHLLAHTNVTVFPNNTIQGGAVTHIGQLFYNEVLRTAVEATYPYNTNTQQVTSNADDRWSVIQAENDFDPFPEFMYLSDDVTDGLLAWIQIGINTTADWSNNSYYSVAATLQADGGHQSSTGSGFFGGGGHGGGNGSGPGNGTAPPP</sequence>
<dbReference type="PANTHER" id="PTHR34315:SF2">
    <property type="entry name" value="ANCHORED DIOXYGENASE, PUTATIVE (AFU_ORTHOLOGUE AFUA_3G01800)-RELATED"/>
    <property type="match status" value="1"/>
</dbReference>
<dbReference type="RefSeq" id="XP_001584708.1">
    <property type="nucleotide sequence ID" value="XM_001584658.1"/>
</dbReference>
<organism evidence="4 5">
    <name type="scientific">Sclerotinia sclerotiorum (strain ATCC 18683 / 1980 / Ss-1)</name>
    <name type="common">White mold</name>
    <name type="synonym">Whetzelinia sclerotiorum</name>
    <dbReference type="NCBI Taxonomy" id="665079"/>
    <lineage>
        <taxon>Eukaryota</taxon>
        <taxon>Fungi</taxon>
        <taxon>Dikarya</taxon>
        <taxon>Ascomycota</taxon>
        <taxon>Pezizomycotina</taxon>
        <taxon>Leotiomycetes</taxon>
        <taxon>Helotiales</taxon>
        <taxon>Sclerotiniaceae</taxon>
        <taxon>Sclerotinia</taxon>
    </lineage>
</organism>
<dbReference type="CDD" id="cd03457">
    <property type="entry name" value="intradiol_dioxygenase_like"/>
    <property type="match status" value="1"/>
</dbReference>
<dbReference type="InterPro" id="IPR015889">
    <property type="entry name" value="Intradiol_dOase_core"/>
</dbReference>
<dbReference type="Pfam" id="PF00775">
    <property type="entry name" value="Dioxygenase_C"/>
    <property type="match status" value="1"/>
</dbReference>
<dbReference type="OMA" id="PYYVWGE"/>
<gene>
    <name evidence="4" type="ORF">sscle_16g111070</name>
</gene>
<evidence type="ECO:0000313" key="4">
    <source>
        <dbReference type="EMBL" id="APA16337.1"/>
    </source>
</evidence>
<evidence type="ECO:0000256" key="1">
    <source>
        <dbReference type="SAM" id="MobiDB-lite"/>
    </source>
</evidence>
<feature type="compositionally biased region" description="Gly residues" evidence="1">
    <location>
        <begin position="362"/>
        <end position="379"/>
    </location>
</feature>
<keyword evidence="2" id="KW-0732">Signal</keyword>
<feature type="region of interest" description="Disordered" evidence="1">
    <location>
        <begin position="356"/>
        <end position="385"/>
    </location>
</feature>
<dbReference type="AlphaFoldDB" id="A0A1D9QN27"/>
<dbReference type="PANTHER" id="PTHR34315">
    <property type="match status" value="1"/>
</dbReference>
<dbReference type="EMBL" id="CP017829">
    <property type="protein sequence ID" value="APA16337.1"/>
    <property type="molecule type" value="Genomic_DNA"/>
</dbReference>
<dbReference type="GO" id="GO:0008199">
    <property type="term" value="F:ferric iron binding"/>
    <property type="evidence" value="ECO:0007669"/>
    <property type="project" value="InterPro"/>
</dbReference>
<name>A0A1D9QN27_SCLS1</name>
<evidence type="ECO:0000259" key="3">
    <source>
        <dbReference type="Pfam" id="PF00775"/>
    </source>
</evidence>
<dbReference type="OrthoDB" id="121380at2759"/>
<feature type="signal peptide" evidence="2">
    <location>
        <begin position="1"/>
        <end position="21"/>
    </location>
</feature>
<dbReference type="Proteomes" id="UP000177798">
    <property type="component" value="Chromosome 16"/>
</dbReference>
<feature type="domain" description="Intradiol ring-cleavage dioxygenases" evidence="3">
    <location>
        <begin position="147"/>
        <end position="236"/>
    </location>
</feature>
<evidence type="ECO:0000256" key="2">
    <source>
        <dbReference type="SAM" id="SignalP"/>
    </source>
</evidence>
<dbReference type="Gene3D" id="2.60.130.10">
    <property type="entry name" value="Aromatic compound dioxygenase"/>
    <property type="match status" value="1"/>
</dbReference>
<dbReference type="InterPro" id="IPR000627">
    <property type="entry name" value="Intradiol_dOase_C"/>
</dbReference>
<protein>
    <recommendedName>
        <fullName evidence="3">Intradiol ring-cleavage dioxygenases domain-containing protein</fullName>
    </recommendedName>
</protein>
<accession>A0A1D9QN27</accession>
<feature type="chain" id="PRO_5010562300" description="Intradiol ring-cleavage dioxygenases domain-containing protein" evidence="2">
    <location>
        <begin position="22"/>
        <end position="385"/>
    </location>
</feature>